<dbReference type="Gene3D" id="1.20.58.70">
    <property type="match status" value="1"/>
</dbReference>
<reference evidence="13 14" key="1">
    <citation type="journal article" date="2016" name="Mol. Biol. Evol.">
        <title>Comparative Genomics of Early-Diverging Mushroom-Forming Fungi Provides Insights into the Origins of Lignocellulose Decay Capabilities.</title>
        <authorList>
            <person name="Nagy L.G."/>
            <person name="Riley R."/>
            <person name="Tritt A."/>
            <person name="Adam C."/>
            <person name="Daum C."/>
            <person name="Floudas D."/>
            <person name="Sun H."/>
            <person name="Yadav J.S."/>
            <person name="Pangilinan J."/>
            <person name="Larsson K.H."/>
            <person name="Matsuura K."/>
            <person name="Barry K."/>
            <person name="Labutti K."/>
            <person name="Kuo R."/>
            <person name="Ohm R.A."/>
            <person name="Bhattacharya S.S."/>
            <person name="Shirouzu T."/>
            <person name="Yoshinaga Y."/>
            <person name="Martin F.M."/>
            <person name="Grigoriev I.V."/>
            <person name="Hibbett D.S."/>
        </authorList>
    </citation>
    <scope>NUCLEOTIDE SEQUENCE [LARGE SCALE GENOMIC DNA]</scope>
    <source>
        <strain evidence="13 14">HHB10207 ss-3</strain>
    </source>
</reference>
<dbReference type="PANTHER" id="PTHR19957">
    <property type="entry name" value="SYNTAXIN"/>
    <property type="match status" value="1"/>
</dbReference>
<gene>
    <name evidence="13" type="ORF">SISSUDRAFT_981809</name>
</gene>
<evidence type="ECO:0000256" key="6">
    <source>
        <dbReference type="ARBA" id="ARBA00022989"/>
    </source>
</evidence>
<evidence type="ECO:0000256" key="5">
    <source>
        <dbReference type="ARBA" id="ARBA00022927"/>
    </source>
</evidence>
<evidence type="ECO:0000256" key="2">
    <source>
        <dbReference type="ARBA" id="ARBA00009063"/>
    </source>
</evidence>
<dbReference type="Pfam" id="PF05739">
    <property type="entry name" value="SNARE"/>
    <property type="match status" value="1"/>
</dbReference>
<dbReference type="SUPFAM" id="SSF47661">
    <property type="entry name" value="t-snare proteins"/>
    <property type="match status" value="1"/>
</dbReference>
<evidence type="ECO:0000256" key="3">
    <source>
        <dbReference type="ARBA" id="ARBA00022448"/>
    </source>
</evidence>
<keyword evidence="7" id="KW-0333">Golgi apparatus</keyword>
<keyword evidence="5" id="KW-0653">Protein transport</keyword>
<feature type="region of interest" description="Disordered" evidence="10">
    <location>
        <begin position="331"/>
        <end position="351"/>
    </location>
</feature>
<proteinExistence type="inferred from homology"/>
<keyword evidence="14" id="KW-1185">Reference proteome</keyword>
<dbReference type="InterPro" id="IPR000727">
    <property type="entry name" value="T_SNARE_dom"/>
</dbReference>
<dbReference type="GO" id="GO:0005484">
    <property type="term" value="F:SNAP receptor activity"/>
    <property type="evidence" value="ECO:0007669"/>
    <property type="project" value="InterPro"/>
</dbReference>
<protein>
    <submittedName>
        <fullName evidence="13">t-SNARE</fullName>
    </submittedName>
</protein>
<keyword evidence="3" id="KW-0813">Transport</keyword>
<evidence type="ECO:0000256" key="7">
    <source>
        <dbReference type="ARBA" id="ARBA00023034"/>
    </source>
</evidence>
<dbReference type="PANTHER" id="PTHR19957:SF83">
    <property type="entry name" value="SYNTAXIN-16"/>
    <property type="match status" value="1"/>
</dbReference>
<dbReference type="GO" id="GO:0006886">
    <property type="term" value="P:intracellular protein transport"/>
    <property type="evidence" value="ECO:0007669"/>
    <property type="project" value="InterPro"/>
</dbReference>
<evidence type="ECO:0000256" key="8">
    <source>
        <dbReference type="ARBA" id="ARBA00023054"/>
    </source>
</evidence>
<evidence type="ECO:0000256" key="1">
    <source>
        <dbReference type="ARBA" id="ARBA00004409"/>
    </source>
</evidence>
<keyword evidence="8" id="KW-0175">Coiled coil</keyword>
<evidence type="ECO:0000256" key="4">
    <source>
        <dbReference type="ARBA" id="ARBA00022692"/>
    </source>
</evidence>
<keyword evidence="4 11" id="KW-0812">Transmembrane</keyword>
<keyword evidence="9 11" id="KW-0472">Membrane</keyword>
<comment type="subcellular location">
    <subcellularLocation>
        <location evidence="1">Golgi apparatus membrane</location>
        <topology evidence="1">Single-pass type IV membrane protein</topology>
    </subcellularLocation>
</comment>
<feature type="domain" description="T-SNARE coiled-coil homology" evidence="12">
    <location>
        <begin position="235"/>
        <end position="297"/>
    </location>
</feature>
<dbReference type="GO" id="GO:0000139">
    <property type="term" value="C:Golgi membrane"/>
    <property type="evidence" value="ECO:0007669"/>
    <property type="project" value="UniProtKB-SubCell"/>
</dbReference>
<dbReference type="InterPro" id="IPR045242">
    <property type="entry name" value="Syntaxin"/>
</dbReference>
<accession>A0A166GAU4</accession>
<evidence type="ECO:0000256" key="9">
    <source>
        <dbReference type="ARBA" id="ARBA00023136"/>
    </source>
</evidence>
<sequence>MASAPTTRSRTLLFLSYRDSRAPLHRRTRHTRSQAYTNDDDDDESQGLIPGAQAHGESHLAVDMTLPPMWFDISDQVNEILDSVAKKISSLEKLHARHALPGFSDRTAEEREIEAVTSDITRGFLQCQTLIQRIAPRDSHHFPPKASNLLRNEELAAHNVQRGLAAKVQDMSASFRKKQRVYMDKLQGHSVKNQDLLIASGALSLSGSDSITALEDDMQAAVKDFISVSCNSRVDPSLRTRDRELTEIAKSIASLAELFKDLSSLVIDQGTILDSVEYNIEQTSVHMQEAVKELEIATTYQKNTGRRQCIFLLILIILGLILILIFKPRRGADSPHSQDPQLPSSSAGSMR</sequence>
<dbReference type="GO" id="GO:0048278">
    <property type="term" value="P:vesicle docking"/>
    <property type="evidence" value="ECO:0007669"/>
    <property type="project" value="TreeGrafter"/>
</dbReference>
<dbReference type="AlphaFoldDB" id="A0A166GAU4"/>
<dbReference type="GO" id="GO:0031201">
    <property type="term" value="C:SNARE complex"/>
    <property type="evidence" value="ECO:0007669"/>
    <property type="project" value="TreeGrafter"/>
</dbReference>
<evidence type="ECO:0000259" key="12">
    <source>
        <dbReference type="PROSITE" id="PS50192"/>
    </source>
</evidence>
<dbReference type="STRING" id="1314776.A0A166GAU4"/>
<dbReference type="GO" id="GO:0000149">
    <property type="term" value="F:SNARE binding"/>
    <property type="evidence" value="ECO:0007669"/>
    <property type="project" value="TreeGrafter"/>
</dbReference>
<name>A0A166GAU4_9AGAM</name>
<evidence type="ECO:0000313" key="14">
    <source>
        <dbReference type="Proteomes" id="UP000076798"/>
    </source>
</evidence>
<comment type="similarity">
    <text evidence="2">Belongs to the syntaxin family.</text>
</comment>
<dbReference type="EMBL" id="KV428021">
    <property type="protein sequence ID" value="KZT41489.1"/>
    <property type="molecule type" value="Genomic_DNA"/>
</dbReference>
<dbReference type="GO" id="GO:0006906">
    <property type="term" value="P:vesicle fusion"/>
    <property type="evidence" value="ECO:0007669"/>
    <property type="project" value="TreeGrafter"/>
</dbReference>
<evidence type="ECO:0000256" key="11">
    <source>
        <dbReference type="SAM" id="Phobius"/>
    </source>
</evidence>
<dbReference type="InterPro" id="IPR010989">
    <property type="entry name" value="SNARE"/>
</dbReference>
<feature type="region of interest" description="Disordered" evidence="10">
    <location>
        <begin position="24"/>
        <end position="51"/>
    </location>
</feature>
<dbReference type="OrthoDB" id="10251371at2759"/>
<dbReference type="InterPro" id="IPR006012">
    <property type="entry name" value="Syntaxin/epimorphin_CS"/>
</dbReference>
<dbReference type="PROSITE" id="PS00914">
    <property type="entry name" value="SYNTAXIN"/>
    <property type="match status" value="1"/>
</dbReference>
<feature type="transmembrane region" description="Helical" evidence="11">
    <location>
        <begin position="310"/>
        <end position="326"/>
    </location>
</feature>
<dbReference type="Proteomes" id="UP000076798">
    <property type="component" value="Unassembled WGS sequence"/>
</dbReference>
<dbReference type="PROSITE" id="PS50192">
    <property type="entry name" value="T_SNARE"/>
    <property type="match status" value="1"/>
</dbReference>
<keyword evidence="6 11" id="KW-1133">Transmembrane helix</keyword>
<dbReference type="SMART" id="SM00397">
    <property type="entry name" value="t_SNARE"/>
    <property type="match status" value="1"/>
</dbReference>
<dbReference type="CDD" id="cd15845">
    <property type="entry name" value="SNARE_syntaxin16"/>
    <property type="match status" value="1"/>
</dbReference>
<evidence type="ECO:0000313" key="13">
    <source>
        <dbReference type="EMBL" id="KZT41489.1"/>
    </source>
</evidence>
<organism evidence="13 14">
    <name type="scientific">Sistotremastrum suecicum HHB10207 ss-3</name>
    <dbReference type="NCBI Taxonomy" id="1314776"/>
    <lineage>
        <taxon>Eukaryota</taxon>
        <taxon>Fungi</taxon>
        <taxon>Dikarya</taxon>
        <taxon>Basidiomycota</taxon>
        <taxon>Agaricomycotina</taxon>
        <taxon>Agaricomycetes</taxon>
        <taxon>Sistotremastrales</taxon>
        <taxon>Sistotremastraceae</taxon>
        <taxon>Sistotremastrum</taxon>
    </lineage>
</organism>
<feature type="compositionally biased region" description="Polar residues" evidence="10">
    <location>
        <begin position="335"/>
        <end position="351"/>
    </location>
</feature>
<evidence type="ECO:0000256" key="10">
    <source>
        <dbReference type="SAM" id="MobiDB-lite"/>
    </source>
</evidence>